<evidence type="ECO:0000256" key="1">
    <source>
        <dbReference type="PROSITE-ProRule" id="PRU00221"/>
    </source>
</evidence>
<dbReference type="Proteomes" id="UP000693970">
    <property type="component" value="Unassembled WGS sequence"/>
</dbReference>
<accession>A0A9K3L5R5</accession>
<dbReference type="AlphaFoldDB" id="A0A9K3L5R5"/>
<dbReference type="PANTHER" id="PTHR44675:SF1">
    <property type="entry name" value="P21-ACTIVATED PROTEIN KINASE-INTERACTING PROTEIN 1"/>
    <property type="match status" value="1"/>
</dbReference>
<dbReference type="InterPro" id="IPR051959">
    <property type="entry name" value="PAK1-Kinase_Regulator"/>
</dbReference>
<dbReference type="PROSITE" id="PS50082">
    <property type="entry name" value="WD_REPEATS_2"/>
    <property type="match status" value="1"/>
</dbReference>
<keyword evidence="1" id="KW-0853">WD repeat</keyword>
<feature type="repeat" description="WD" evidence="1">
    <location>
        <begin position="170"/>
        <end position="212"/>
    </location>
</feature>
<evidence type="ECO:0000313" key="3">
    <source>
        <dbReference type="EMBL" id="KAG7355967.1"/>
    </source>
</evidence>
<gene>
    <name evidence="3" type="ORF">IV203_000653</name>
</gene>
<evidence type="ECO:0000256" key="2">
    <source>
        <dbReference type="SAM" id="MobiDB-lite"/>
    </source>
</evidence>
<feature type="region of interest" description="Disordered" evidence="2">
    <location>
        <begin position="358"/>
        <end position="378"/>
    </location>
</feature>
<sequence>MPKYFSGLDNNFSAINTKEMTTAIVAPIQDSGLVVAAGTYDGVLAGWEFQAPSKNQKDLDDDIHTKKQLSLTFATAVHEGSIRSLTIAGSIKENEPGQLLSCGYDESLKTHDWHKRMTSSGEIRTPSDFGTPVCSAFAPPNSHSTHCLVGFSHGKLCIYKKRDWSVQHVLAGHEGGVGALAVHPSGKLALSGGVVDGKLKLWDLTKGRLAFVNKIDPASTRGGKAKYDPVSSLVWSKDGEFYAMSHGPRITVREVASGKTLLDADMLSQVNQVTLMVGPEGLFVAAACNDGSLPVLAVEDTDEESRRAIMAIEPVDSHLAREERFKCIQCVRDYIVVTANSAGVVSLMDLRGAVNMIMSGDEKPQGGEGDSDNEDSDNDEDLELAVDMIESVQLGTGARITCLSAWCKTTECQLETVSEEIPSFTTEQQQKTDSQEKKRKQETVGDISLDAVALKKARSLVEKAKKLKKKREKNKKKLSN</sequence>
<feature type="compositionally biased region" description="Polar residues" evidence="2">
    <location>
        <begin position="423"/>
        <end position="432"/>
    </location>
</feature>
<protein>
    <submittedName>
        <fullName evidence="3">Transcriptional repressor</fullName>
    </submittedName>
</protein>
<dbReference type="Pfam" id="PF00400">
    <property type="entry name" value="WD40"/>
    <property type="match status" value="1"/>
</dbReference>
<dbReference type="PROSITE" id="PS00678">
    <property type="entry name" value="WD_REPEATS_1"/>
    <property type="match status" value="1"/>
</dbReference>
<feature type="compositionally biased region" description="Acidic residues" evidence="2">
    <location>
        <begin position="369"/>
        <end position="378"/>
    </location>
</feature>
<feature type="region of interest" description="Disordered" evidence="2">
    <location>
        <begin position="422"/>
        <end position="444"/>
    </location>
</feature>
<dbReference type="PANTHER" id="PTHR44675">
    <property type="entry name" value="PAK1 INTERACTING PROTEIN 1"/>
    <property type="match status" value="1"/>
</dbReference>
<dbReference type="OrthoDB" id="308449at2759"/>
<proteinExistence type="predicted"/>
<dbReference type="InterPro" id="IPR019775">
    <property type="entry name" value="WD40_repeat_CS"/>
</dbReference>
<reference evidence="3" key="2">
    <citation type="submission" date="2021-04" db="EMBL/GenBank/DDBJ databases">
        <authorList>
            <person name="Podell S."/>
        </authorList>
    </citation>
    <scope>NUCLEOTIDE SEQUENCE</scope>
    <source>
        <strain evidence="3">Hildebrandi</strain>
    </source>
</reference>
<dbReference type="InterPro" id="IPR001680">
    <property type="entry name" value="WD40_rpt"/>
</dbReference>
<evidence type="ECO:0000313" key="4">
    <source>
        <dbReference type="Proteomes" id="UP000693970"/>
    </source>
</evidence>
<dbReference type="PROSITE" id="PS50294">
    <property type="entry name" value="WD_REPEATS_REGION"/>
    <property type="match status" value="1"/>
</dbReference>
<keyword evidence="4" id="KW-1185">Reference proteome</keyword>
<name>A0A9K3L5R5_9STRA</name>
<dbReference type="SMART" id="SM00320">
    <property type="entry name" value="WD40"/>
    <property type="match status" value="2"/>
</dbReference>
<reference evidence="3" key="1">
    <citation type="journal article" date="2021" name="Sci. Rep.">
        <title>Diploid genomic architecture of Nitzschia inconspicua, an elite biomass production diatom.</title>
        <authorList>
            <person name="Oliver A."/>
            <person name="Podell S."/>
            <person name="Pinowska A."/>
            <person name="Traller J.C."/>
            <person name="Smith S.R."/>
            <person name="McClure R."/>
            <person name="Beliaev A."/>
            <person name="Bohutskyi P."/>
            <person name="Hill E.A."/>
            <person name="Rabines A."/>
            <person name="Zheng H."/>
            <person name="Allen L.Z."/>
            <person name="Kuo A."/>
            <person name="Grigoriev I.V."/>
            <person name="Allen A.E."/>
            <person name="Hazlebeck D."/>
            <person name="Allen E.E."/>
        </authorList>
    </citation>
    <scope>NUCLEOTIDE SEQUENCE</scope>
    <source>
        <strain evidence="3">Hildebrandi</strain>
    </source>
</reference>
<organism evidence="3 4">
    <name type="scientific">Nitzschia inconspicua</name>
    <dbReference type="NCBI Taxonomy" id="303405"/>
    <lineage>
        <taxon>Eukaryota</taxon>
        <taxon>Sar</taxon>
        <taxon>Stramenopiles</taxon>
        <taxon>Ochrophyta</taxon>
        <taxon>Bacillariophyta</taxon>
        <taxon>Bacillariophyceae</taxon>
        <taxon>Bacillariophycidae</taxon>
        <taxon>Bacillariales</taxon>
        <taxon>Bacillariaceae</taxon>
        <taxon>Nitzschia</taxon>
    </lineage>
</organism>
<comment type="caution">
    <text evidence="3">The sequence shown here is derived from an EMBL/GenBank/DDBJ whole genome shotgun (WGS) entry which is preliminary data.</text>
</comment>
<feature type="compositionally biased region" description="Basic and acidic residues" evidence="2">
    <location>
        <begin position="433"/>
        <end position="443"/>
    </location>
</feature>
<dbReference type="EMBL" id="JAGRRH010000015">
    <property type="protein sequence ID" value="KAG7355967.1"/>
    <property type="molecule type" value="Genomic_DNA"/>
</dbReference>